<evidence type="ECO:0000313" key="3">
    <source>
        <dbReference type="Proteomes" id="UP000567179"/>
    </source>
</evidence>
<name>A0A8H5ET77_9AGAR</name>
<reference evidence="2 3" key="1">
    <citation type="journal article" date="2020" name="ISME J.">
        <title>Uncovering the hidden diversity of litter-decomposition mechanisms in mushroom-forming fungi.</title>
        <authorList>
            <person name="Floudas D."/>
            <person name="Bentzer J."/>
            <person name="Ahren D."/>
            <person name="Johansson T."/>
            <person name="Persson P."/>
            <person name="Tunlid A."/>
        </authorList>
    </citation>
    <scope>NUCLEOTIDE SEQUENCE [LARGE SCALE GENOMIC DNA]</scope>
    <source>
        <strain evidence="2 3">CBS 101986</strain>
    </source>
</reference>
<keyword evidence="3" id="KW-1185">Reference proteome</keyword>
<feature type="compositionally biased region" description="Basic and acidic residues" evidence="1">
    <location>
        <begin position="1"/>
        <end position="15"/>
    </location>
</feature>
<evidence type="ECO:0000313" key="2">
    <source>
        <dbReference type="EMBL" id="KAF5311158.1"/>
    </source>
</evidence>
<protein>
    <submittedName>
        <fullName evidence="2">Uncharacterized protein</fullName>
    </submittedName>
</protein>
<comment type="caution">
    <text evidence="2">The sequence shown here is derived from an EMBL/GenBank/DDBJ whole genome shotgun (WGS) entry which is preliminary data.</text>
</comment>
<accession>A0A8H5ET77</accession>
<feature type="compositionally biased region" description="Polar residues" evidence="1">
    <location>
        <begin position="38"/>
        <end position="49"/>
    </location>
</feature>
<gene>
    <name evidence="2" type="ORF">D9619_008035</name>
</gene>
<feature type="region of interest" description="Disordered" evidence="1">
    <location>
        <begin position="1"/>
        <end position="129"/>
    </location>
</feature>
<proteinExistence type="predicted"/>
<dbReference type="AlphaFoldDB" id="A0A8H5ET77"/>
<sequence>MDNSNDKMRKRDIIKSKLGLSSRSQEGPSSLHDAIAPSITSSLSMTPAVSQAHKDAFYPTPPPTQGAQNEEETRYRAPATPGSWGDRKHPIANRLNPPPPQNPPQNKGDGKNQNANKLQGNQTGGKSGK</sequence>
<feature type="compositionally biased region" description="Polar residues" evidence="1">
    <location>
        <begin position="19"/>
        <end position="28"/>
    </location>
</feature>
<dbReference type="EMBL" id="JAACJJ010000057">
    <property type="protein sequence ID" value="KAF5311158.1"/>
    <property type="molecule type" value="Genomic_DNA"/>
</dbReference>
<evidence type="ECO:0000256" key="1">
    <source>
        <dbReference type="SAM" id="MobiDB-lite"/>
    </source>
</evidence>
<organism evidence="2 3">
    <name type="scientific">Psilocybe cf. subviscida</name>
    <dbReference type="NCBI Taxonomy" id="2480587"/>
    <lineage>
        <taxon>Eukaryota</taxon>
        <taxon>Fungi</taxon>
        <taxon>Dikarya</taxon>
        <taxon>Basidiomycota</taxon>
        <taxon>Agaricomycotina</taxon>
        <taxon>Agaricomycetes</taxon>
        <taxon>Agaricomycetidae</taxon>
        <taxon>Agaricales</taxon>
        <taxon>Agaricineae</taxon>
        <taxon>Strophariaceae</taxon>
        <taxon>Psilocybe</taxon>
    </lineage>
</organism>
<dbReference type="Proteomes" id="UP000567179">
    <property type="component" value="Unassembled WGS sequence"/>
</dbReference>
<feature type="compositionally biased region" description="Polar residues" evidence="1">
    <location>
        <begin position="111"/>
        <end position="121"/>
    </location>
</feature>